<protein>
    <submittedName>
        <fullName evidence="5">DNA-binding transcriptional regulator, MerR family</fullName>
    </submittedName>
</protein>
<dbReference type="SUPFAM" id="SSF46955">
    <property type="entry name" value="Putative DNA-binding domain"/>
    <property type="match status" value="1"/>
</dbReference>
<dbReference type="SMART" id="SM00422">
    <property type="entry name" value="HTH_MERR"/>
    <property type="match status" value="1"/>
</dbReference>
<proteinExistence type="predicted"/>
<dbReference type="RefSeq" id="WP_073076340.1">
    <property type="nucleotide sequence ID" value="NZ_FQXV01000002.1"/>
</dbReference>
<keyword evidence="6" id="KW-1185">Reference proteome</keyword>
<organism evidence="5 6">
    <name type="scientific">Sporobacter termitidis DSM 10068</name>
    <dbReference type="NCBI Taxonomy" id="1123282"/>
    <lineage>
        <taxon>Bacteria</taxon>
        <taxon>Bacillati</taxon>
        <taxon>Bacillota</taxon>
        <taxon>Clostridia</taxon>
        <taxon>Eubacteriales</taxon>
        <taxon>Oscillospiraceae</taxon>
        <taxon>Sporobacter</taxon>
    </lineage>
</organism>
<dbReference type="PROSITE" id="PS00552">
    <property type="entry name" value="HTH_MERR_1"/>
    <property type="match status" value="1"/>
</dbReference>
<evidence type="ECO:0000313" key="6">
    <source>
        <dbReference type="Proteomes" id="UP000183995"/>
    </source>
</evidence>
<keyword evidence="2 5" id="KW-0238">DNA-binding</keyword>
<dbReference type="AlphaFoldDB" id="A0A1M5VDW5"/>
<dbReference type="STRING" id="1123282.SAMN02745823_00768"/>
<evidence type="ECO:0000256" key="3">
    <source>
        <dbReference type="ARBA" id="ARBA00023163"/>
    </source>
</evidence>
<name>A0A1M5VDW5_9FIRM</name>
<evidence type="ECO:0000313" key="5">
    <source>
        <dbReference type="EMBL" id="SHH73113.1"/>
    </source>
</evidence>
<keyword evidence="1" id="KW-0805">Transcription regulation</keyword>
<dbReference type="PANTHER" id="PTHR30204:SF94">
    <property type="entry name" value="HEAVY METAL-DEPENDENT TRANSCRIPTIONAL REGULATOR HI_0293-RELATED"/>
    <property type="match status" value="1"/>
</dbReference>
<reference evidence="5 6" key="1">
    <citation type="submission" date="2016-11" db="EMBL/GenBank/DDBJ databases">
        <authorList>
            <person name="Jaros S."/>
            <person name="Januszkiewicz K."/>
            <person name="Wedrychowicz H."/>
        </authorList>
    </citation>
    <scope>NUCLEOTIDE SEQUENCE [LARGE SCALE GENOMIC DNA]</scope>
    <source>
        <strain evidence="5 6">DSM 10068</strain>
    </source>
</reference>
<dbReference type="Gene3D" id="1.10.1660.10">
    <property type="match status" value="1"/>
</dbReference>
<dbReference type="GO" id="GO:0003677">
    <property type="term" value="F:DNA binding"/>
    <property type="evidence" value="ECO:0007669"/>
    <property type="project" value="UniProtKB-KW"/>
</dbReference>
<dbReference type="PROSITE" id="PS50937">
    <property type="entry name" value="HTH_MERR_2"/>
    <property type="match status" value="1"/>
</dbReference>
<sequence>MRYKIGDVARILGISPDLIRYYEEKGVVSPQKDPYNNYRYYDTWDINFLIDCLWFKNFGFGIEQVAHIVSQNTYDALVDNLSARGDELLAAIHYQELLLQRIQKYAESLKSLRGYLGQCDIRRSAEFVRYLNRYNTIYDNDSELQTLNRQWLKFMPFSRRYFEVPEDGLMGEGDDYAWGFSIGMQYVEEFNIEISSPVKHIPSQLCIHSAFTSTGKDRFTARHLDFLTEYAEKNSLKVAGTAFGNLACSVVENDEITGFFEVWLPIEEN</sequence>
<keyword evidence="3" id="KW-0804">Transcription</keyword>
<dbReference type="CDD" id="cd00592">
    <property type="entry name" value="HTH_MerR-like"/>
    <property type="match status" value="1"/>
</dbReference>
<dbReference type="EMBL" id="FQXV01000002">
    <property type="protein sequence ID" value="SHH73113.1"/>
    <property type="molecule type" value="Genomic_DNA"/>
</dbReference>
<gene>
    <name evidence="5" type="ORF">SAMN02745823_00768</name>
</gene>
<dbReference type="OrthoDB" id="6160at2"/>
<accession>A0A1M5VDW5</accession>
<dbReference type="Pfam" id="PF13411">
    <property type="entry name" value="MerR_1"/>
    <property type="match status" value="1"/>
</dbReference>
<dbReference type="InterPro" id="IPR009061">
    <property type="entry name" value="DNA-bd_dom_put_sf"/>
</dbReference>
<dbReference type="InterPro" id="IPR000551">
    <property type="entry name" value="MerR-type_HTH_dom"/>
</dbReference>
<dbReference type="InterPro" id="IPR047057">
    <property type="entry name" value="MerR_fam"/>
</dbReference>
<evidence type="ECO:0000256" key="2">
    <source>
        <dbReference type="ARBA" id="ARBA00023125"/>
    </source>
</evidence>
<evidence type="ECO:0000259" key="4">
    <source>
        <dbReference type="PROSITE" id="PS50937"/>
    </source>
</evidence>
<feature type="domain" description="HTH merR-type" evidence="4">
    <location>
        <begin position="1"/>
        <end position="71"/>
    </location>
</feature>
<dbReference type="PANTHER" id="PTHR30204">
    <property type="entry name" value="REDOX-CYCLING DRUG-SENSING TRANSCRIPTIONAL ACTIVATOR SOXR"/>
    <property type="match status" value="1"/>
</dbReference>
<dbReference type="GO" id="GO:0003700">
    <property type="term" value="F:DNA-binding transcription factor activity"/>
    <property type="evidence" value="ECO:0007669"/>
    <property type="project" value="InterPro"/>
</dbReference>
<evidence type="ECO:0000256" key="1">
    <source>
        <dbReference type="ARBA" id="ARBA00023015"/>
    </source>
</evidence>
<dbReference type="Proteomes" id="UP000183995">
    <property type="component" value="Unassembled WGS sequence"/>
</dbReference>